<dbReference type="GO" id="GO:0008168">
    <property type="term" value="F:methyltransferase activity"/>
    <property type="evidence" value="ECO:0007669"/>
    <property type="project" value="TreeGrafter"/>
</dbReference>
<dbReference type="InterPro" id="IPR026669">
    <property type="entry name" value="Arsenite_MeTrfase-like"/>
</dbReference>
<keyword evidence="4" id="KW-1185">Reference proteome</keyword>
<dbReference type="InterPro" id="IPR013217">
    <property type="entry name" value="Methyltransf_12"/>
</dbReference>
<dbReference type="OMA" id="AWECISH"/>
<dbReference type="PANTHER" id="PTHR43675">
    <property type="entry name" value="ARSENITE METHYLTRANSFERASE"/>
    <property type="match status" value="1"/>
</dbReference>
<feature type="domain" description="Methyltransferase type 12" evidence="1">
    <location>
        <begin position="152"/>
        <end position="250"/>
    </location>
</feature>
<proteinExistence type="predicted"/>
<dbReference type="Proteomes" id="UP000014760">
    <property type="component" value="Unassembled WGS sequence"/>
</dbReference>
<name>R7U0H4_CAPTE</name>
<accession>R7U0H4</accession>
<reference evidence="3" key="3">
    <citation type="submission" date="2015-06" db="UniProtKB">
        <authorList>
            <consortium name="EnsemblMetazoa"/>
        </authorList>
    </citation>
    <scope>IDENTIFICATION</scope>
</reference>
<evidence type="ECO:0000313" key="2">
    <source>
        <dbReference type="EMBL" id="ELT96705.1"/>
    </source>
</evidence>
<evidence type="ECO:0000313" key="4">
    <source>
        <dbReference type="Proteomes" id="UP000014760"/>
    </source>
</evidence>
<organism evidence="2">
    <name type="scientific">Capitella teleta</name>
    <name type="common">Polychaete worm</name>
    <dbReference type="NCBI Taxonomy" id="283909"/>
    <lineage>
        <taxon>Eukaryota</taxon>
        <taxon>Metazoa</taxon>
        <taxon>Spiralia</taxon>
        <taxon>Lophotrochozoa</taxon>
        <taxon>Annelida</taxon>
        <taxon>Polychaeta</taxon>
        <taxon>Sedentaria</taxon>
        <taxon>Scolecida</taxon>
        <taxon>Capitellidae</taxon>
        <taxon>Capitella</taxon>
    </lineage>
</organism>
<gene>
    <name evidence="2" type="ORF">CAPTEDRAFT_148578</name>
</gene>
<dbReference type="Pfam" id="PF08242">
    <property type="entry name" value="Methyltransf_12"/>
    <property type="match status" value="1"/>
</dbReference>
<protein>
    <recommendedName>
        <fullName evidence="1">Methyltransferase type 12 domain-containing protein</fullName>
    </recommendedName>
</protein>
<dbReference type="STRING" id="283909.R7U0H4"/>
<dbReference type="PANTHER" id="PTHR43675:SF1">
    <property type="entry name" value="RIKEN CDNA 2700097O09 GENE"/>
    <property type="match status" value="1"/>
</dbReference>
<dbReference type="AlphaFoldDB" id="R7U0H4"/>
<dbReference type="SUPFAM" id="SSF53335">
    <property type="entry name" value="S-adenosyl-L-methionine-dependent methyltransferases"/>
    <property type="match status" value="1"/>
</dbReference>
<dbReference type="Gene3D" id="3.40.50.150">
    <property type="entry name" value="Vaccinia Virus protein VP39"/>
    <property type="match status" value="1"/>
</dbReference>
<reference evidence="2 4" key="2">
    <citation type="journal article" date="2013" name="Nature">
        <title>Insights into bilaterian evolution from three spiralian genomes.</title>
        <authorList>
            <person name="Simakov O."/>
            <person name="Marletaz F."/>
            <person name="Cho S.J."/>
            <person name="Edsinger-Gonzales E."/>
            <person name="Havlak P."/>
            <person name="Hellsten U."/>
            <person name="Kuo D.H."/>
            <person name="Larsson T."/>
            <person name="Lv J."/>
            <person name="Arendt D."/>
            <person name="Savage R."/>
            <person name="Osoegawa K."/>
            <person name="de Jong P."/>
            <person name="Grimwood J."/>
            <person name="Chapman J.A."/>
            <person name="Shapiro H."/>
            <person name="Aerts A."/>
            <person name="Otillar R.P."/>
            <person name="Terry A.Y."/>
            <person name="Boore J.L."/>
            <person name="Grigoriev I.V."/>
            <person name="Lindberg D.R."/>
            <person name="Seaver E.C."/>
            <person name="Weisblat D.A."/>
            <person name="Putnam N.H."/>
            <person name="Rokhsar D.S."/>
        </authorList>
    </citation>
    <scope>NUCLEOTIDE SEQUENCE</scope>
    <source>
        <strain evidence="2 4">I ESC-2004</strain>
    </source>
</reference>
<reference evidence="4" key="1">
    <citation type="submission" date="2012-12" db="EMBL/GenBank/DDBJ databases">
        <authorList>
            <person name="Hellsten U."/>
            <person name="Grimwood J."/>
            <person name="Chapman J.A."/>
            <person name="Shapiro H."/>
            <person name="Aerts A."/>
            <person name="Otillar R.P."/>
            <person name="Terry A.Y."/>
            <person name="Boore J.L."/>
            <person name="Simakov O."/>
            <person name="Marletaz F."/>
            <person name="Cho S.-J."/>
            <person name="Edsinger-Gonzales E."/>
            <person name="Havlak P."/>
            <person name="Kuo D.-H."/>
            <person name="Larsson T."/>
            <person name="Lv J."/>
            <person name="Arendt D."/>
            <person name="Savage R."/>
            <person name="Osoegawa K."/>
            <person name="de Jong P."/>
            <person name="Lindberg D.R."/>
            <person name="Seaver E.C."/>
            <person name="Weisblat D.A."/>
            <person name="Putnam N.H."/>
            <person name="Grigoriev I.V."/>
            <person name="Rokhsar D.S."/>
        </authorList>
    </citation>
    <scope>NUCLEOTIDE SEQUENCE</scope>
    <source>
        <strain evidence="4">I ESC-2004</strain>
    </source>
</reference>
<dbReference type="OrthoDB" id="15794at2759"/>
<evidence type="ECO:0000259" key="1">
    <source>
        <dbReference type="Pfam" id="PF08242"/>
    </source>
</evidence>
<dbReference type="HOGENOM" id="CLU_057934_0_0_1"/>
<sequence>MLDLNQAEEAFKSILANISTDIIPDFLIRVRELAGDALSQTTNSDVFIQEIQDSIRSVLPTDALLPSEQFQSPAGQNHDCDQATTVHVDGFLYDDDTVDELCDQGKMSRNYCTQCGCRQVSPLNFISHSMTLKQLKYIMQYVMPDLRRKTLLDVGSRTGAVLYGAFTYSDASNIFGVELNADFCRLQQSIVEKFGMQERVKVIHGDICAQEQLLKQADVVIMNNVFEFFLNTDTQKNVWKFLRQSLTKTGSVLLTCPGLPESLQPLELVNIMDGWVDEIDTQQQREKAYKRLYDDPDSDELDAIHLYRIL</sequence>
<dbReference type="EMBL" id="AMQN01011185">
    <property type="status" value="NOT_ANNOTATED_CDS"/>
    <property type="molecule type" value="Genomic_DNA"/>
</dbReference>
<dbReference type="EnsemblMetazoa" id="CapteT148578">
    <property type="protein sequence ID" value="CapteP148578"/>
    <property type="gene ID" value="CapteG148578"/>
</dbReference>
<dbReference type="EMBL" id="KB308745">
    <property type="protein sequence ID" value="ELT96705.1"/>
    <property type="molecule type" value="Genomic_DNA"/>
</dbReference>
<evidence type="ECO:0000313" key="3">
    <source>
        <dbReference type="EnsemblMetazoa" id="CapteP148578"/>
    </source>
</evidence>
<dbReference type="InterPro" id="IPR029063">
    <property type="entry name" value="SAM-dependent_MTases_sf"/>
</dbReference>